<keyword evidence="3" id="KW-1185">Reference proteome</keyword>
<dbReference type="Proteomes" id="UP000059074">
    <property type="component" value="Unassembled WGS sequence"/>
</dbReference>
<dbReference type="AlphaFoldDB" id="A0A125NW76"/>
<sequence length="49" mass="5425">MNALANASVSRGDLQSKFAPRNQTLRRRAGSARLCSKENNDGKCRTFVK</sequence>
<protein>
    <submittedName>
        <fullName evidence="2">Uncharacterized protein</fullName>
    </submittedName>
</protein>
<accession>A0A125NW76</accession>
<dbReference type="PATRIC" id="fig|121290.4.peg.2991"/>
<proteinExistence type="predicted"/>
<dbReference type="EMBL" id="LMTR01000015">
    <property type="protein sequence ID" value="KWT72055.1"/>
    <property type="molecule type" value="Genomic_DNA"/>
</dbReference>
<gene>
    <name evidence="2" type="ORF">APY04_0338</name>
</gene>
<feature type="region of interest" description="Disordered" evidence="1">
    <location>
        <begin position="1"/>
        <end position="32"/>
    </location>
</feature>
<reference evidence="2 3" key="1">
    <citation type="submission" date="2015-10" db="EMBL/GenBank/DDBJ databases">
        <title>Transcriptomic analysis of a linuron degrading triple-species bacterial consortium.</title>
        <authorList>
            <person name="Albers P."/>
        </authorList>
    </citation>
    <scope>NUCLEOTIDE SEQUENCE [LARGE SCALE GENOMIC DNA]</scope>
    <source>
        <strain evidence="2 3">WDL6</strain>
    </source>
</reference>
<evidence type="ECO:0000313" key="2">
    <source>
        <dbReference type="EMBL" id="KWT72055.1"/>
    </source>
</evidence>
<name>A0A125NW76_HYPSL</name>
<comment type="caution">
    <text evidence="2">The sequence shown here is derived from an EMBL/GenBank/DDBJ whole genome shotgun (WGS) entry which is preliminary data.</text>
</comment>
<evidence type="ECO:0000256" key="1">
    <source>
        <dbReference type="SAM" id="MobiDB-lite"/>
    </source>
</evidence>
<organism evidence="2 3">
    <name type="scientific">Hyphomicrobium sulfonivorans</name>
    <dbReference type="NCBI Taxonomy" id="121290"/>
    <lineage>
        <taxon>Bacteria</taxon>
        <taxon>Pseudomonadati</taxon>
        <taxon>Pseudomonadota</taxon>
        <taxon>Alphaproteobacteria</taxon>
        <taxon>Hyphomicrobiales</taxon>
        <taxon>Hyphomicrobiaceae</taxon>
        <taxon>Hyphomicrobium</taxon>
    </lineage>
</organism>
<evidence type="ECO:0000313" key="3">
    <source>
        <dbReference type="Proteomes" id="UP000059074"/>
    </source>
</evidence>